<accession>A0ABS1LZC4</accession>
<gene>
    <name evidence="2" type="ORF">JK358_00555</name>
</gene>
<dbReference type="Proteomes" id="UP000602198">
    <property type="component" value="Unassembled WGS sequence"/>
</dbReference>
<protein>
    <submittedName>
        <fullName evidence="2">Uncharacterized protein</fullName>
    </submittedName>
</protein>
<name>A0ABS1LZC4_9NOCA</name>
<proteinExistence type="predicted"/>
<keyword evidence="1" id="KW-0812">Transmembrane</keyword>
<reference evidence="2 3" key="1">
    <citation type="submission" date="2021-01" db="EMBL/GenBank/DDBJ databases">
        <title>WGS of actinomycetes isolated from Thailand.</title>
        <authorList>
            <person name="Thawai C."/>
        </authorList>
    </citation>
    <scope>NUCLEOTIDE SEQUENCE [LARGE SCALE GENOMIC DNA]</scope>
    <source>
        <strain evidence="2 3">LPG 2</strain>
    </source>
</reference>
<feature type="transmembrane region" description="Helical" evidence="1">
    <location>
        <begin position="40"/>
        <end position="61"/>
    </location>
</feature>
<evidence type="ECO:0000313" key="3">
    <source>
        <dbReference type="Proteomes" id="UP000602198"/>
    </source>
</evidence>
<organism evidence="2 3">
    <name type="scientific">Nocardia acididurans</name>
    <dbReference type="NCBI Taxonomy" id="2802282"/>
    <lineage>
        <taxon>Bacteria</taxon>
        <taxon>Bacillati</taxon>
        <taxon>Actinomycetota</taxon>
        <taxon>Actinomycetes</taxon>
        <taxon>Mycobacteriales</taxon>
        <taxon>Nocardiaceae</taxon>
        <taxon>Nocardia</taxon>
    </lineage>
</organism>
<evidence type="ECO:0000256" key="1">
    <source>
        <dbReference type="SAM" id="Phobius"/>
    </source>
</evidence>
<evidence type="ECO:0000313" key="2">
    <source>
        <dbReference type="EMBL" id="MBL1072879.1"/>
    </source>
</evidence>
<sequence length="109" mass="11858">MGDIAVTDTSIITPSGTFPLKGAIWTATDMSHASERMPPYAVILAIVFSLACGLGLLFLLIKERVISGYIQVTVANEGRFHSAMIPVQNQHTFPMVMQQVNYARSLSAM</sequence>
<dbReference type="EMBL" id="JAERRJ010000001">
    <property type="protein sequence ID" value="MBL1072879.1"/>
    <property type="molecule type" value="Genomic_DNA"/>
</dbReference>
<keyword evidence="1" id="KW-0472">Membrane</keyword>
<keyword evidence="1" id="KW-1133">Transmembrane helix</keyword>
<comment type="caution">
    <text evidence="2">The sequence shown here is derived from an EMBL/GenBank/DDBJ whole genome shotgun (WGS) entry which is preliminary data.</text>
</comment>
<keyword evidence="3" id="KW-1185">Reference proteome</keyword>